<dbReference type="OrthoDB" id="366284at2759"/>
<dbReference type="Proteomes" id="UP000245207">
    <property type="component" value="Unassembled WGS sequence"/>
</dbReference>
<evidence type="ECO:0000313" key="2">
    <source>
        <dbReference type="EMBL" id="PWA74006.1"/>
    </source>
</evidence>
<evidence type="ECO:0000259" key="1">
    <source>
        <dbReference type="Pfam" id="PF04194"/>
    </source>
</evidence>
<dbReference type="PANTHER" id="PTHR47762:SF2">
    <property type="entry name" value="OS04G0640800 PROTEIN"/>
    <property type="match status" value="1"/>
</dbReference>
<dbReference type="PANTHER" id="PTHR47762">
    <property type="entry name" value="OSJNBB0079B02.4 PROTEIN"/>
    <property type="match status" value="1"/>
</dbReference>
<dbReference type="EMBL" id="PKPP01002638">
    <property type="protein sequence ID" value="PWA74006.1"/>
    <property type="molecule type" value="Genomic_DNA"/>
</dbReference>
<dbReference type="InterPro" id="IPR007320">
    <property type="entry name" value="PDCD2_C"/>
</dbReference>
<reference evidence="2 3" key="1">
    <citation type="journal article" date="2018" name="Mol. Plant">
        <title>The genome of Artemisia annua provides insight into the evolution of Asteraceae family and artemisinin biosynthesis.</title>
        <authorList>
            <person name="Shen Q."/>
            <person name="Zhang L."/>
            <person name="Liao Z."/>
            <person name="Wang S."/>
            <person name="Yan T."/>
            <person name="Shi P."/>
            <person name="Liu M."/>
            <person name="Fu X."/>
            <person name="Pan Q."/>
            <person name="Wang Y."/>
            <person name="Lv Z."/>
            <person name="Lu X."/>
            <person name="Zhang F."/>
            <person name="Jiang W."/>
            <person name="Ma Y."/>
            <person name="Chen M."/>
            <person name="Hao X."/>
            <person name="Li L."/>
            <person name="Tang Y."/>
            <person name="Lv G."/>
            <person name="Zhou Y."/>
            <person name="Sun X."/>
            <person name="Brodelius P.E."/>
            <person name="Rose J.K.C."/>
            <person name="Tang K."/>
        </authorList>
    </citation>
    <scope>NUCLEOTIDE SEQUENCE [LARGE SCALE GENOMIC DNA]</scope>
    <source>
        <strain evidence="3">cv. Huhao1</strain>
        <tissue evidence="2">Leaf</tissue>
    </source>
</reference>
<evidence type="ECO:0000313" key="3">
    <source>
        <dbReference type="Proteomes" id="UP000245207"/>
    </source>
</evidence>
<protein>
    <submittedName>
        <fullName evidence="2">Programmed cell death protein 2, C-terminal</fullName>
    </submittedName>
</protein>
<keyword evidence="3" id="KW-1185">Reference proteome</keyword>
<proteinExistence type="predicted"/>
<comment type="caution">
    <text evidence="2">The sequence shown here is derived from an EMBL/GenBank/DDBJ whole genome shotgun (WGS) entry which is preliminary data.</text>
</comment>
<name>A0A2U1NKJ1_ARTAN</name>
<organism evidence="2 3">
    <name type="scientific">Artemisia annua</name>
    <name type="common">Sweet wormwood</name>
    <dbReference type="NCBI Taxonomy" id="35608"/>
    <lineage>
        <taxon>Eukaryota</taxon>
        <taxon>Viridiplantae</taxon>
        <taxon>Streptophyta</taxon>
        <taxon>Embryophyta</taxon>
        <taxon>Tracheophyta</taxon>
        <taxon>Spermatophyta</taxon>
        <taxon>Magnoliopsida</taxon>
        <taxon>eudicotyledons</taxon>
        <taxon>Gunneridae</taxon>
        <taxon>Pentapetalae</taxon>
        <taxon>asterids</taxon>
        <taxon>campanulids</taxon>
        <taxon>Asterales</taxon>
        <taxon>Asteraceae</taxon>
        <taxon>Asteroideae</taxon>
        <taxon>Anthemideae</taxon>
        <taxon>Artemisiinae</taxon>
        <taxon>Artemisia</taxon>
    </lineage>
</organism>
<dbReference type="STRING" id="35608.A0A2U1NKJ1"/>
<sequence length="220" mass="24464">MATTPTLVGTELQLGDLGQEVQQAEIIKGQVVVIMDKTATLMQLGDQTREKEENYSKNVASLCTSISSLNIKEDQSDGNEQAPEEAWRVKVINMTKLSMLAEPILSSRNDWMCTQNNVSDRLGGYSYGRKPLLATTEAGDPGRCELCHESRLYEMPPLLNYLQEATNNSSLENWNWMSLIVYTCSNGRAPASKQESNGWVVTKEAIVVQTEAYLYLKCGV</sequence>
<dbReference type="Pfam" id="PF04194">
    <property type="entry name" value="PDCD2_C"/>
    <property type="match status" value="1"/>
</dbReference>
<accession>A0A2U1NKJ1</accession>
<dbReference type="AlphaFoldDB" id="A0A2U1NKJ1"/>
<feature type="domain" description="Programmed cell death protein 2 C-terminal" evidence="1">
    <location>
        <begin position="125"/>
        <end position="209"/>
    </location>
</feature>
<dbReference type="GO" id="GO:0005737">
    <property type="term" value="C:cytoplasm"/>
    <property type="evidence" value="ECO:0007669"/>
    <property type="project" value="InterPro"/>
</dbReference>
<gene>
    <name evidence="2" type="ORF">CTI12_AA250790</name>
</gene>